<name>A0A918K1X6_9GAMM</name>
<comment type="caution">
    <text evidence="3">The sequence shown here is derived from an EMBL/GenBank/DDBJ whole genome shotgun (WGS) entry which is preliminary data.</text>
</comment>
<reference evidence="3" key="1">
    <citation type="journal article" date="2014" name="Int. J. Syst. Evol. Microbiol.">
        <title>Complete genome sequence of Corynebacterium casei LMG S-19264T (=DSM 44701T), isolated from a smear-ripened cheese.</title>
        <authorList>
            <consortium name="US DOE Joint Genome Institute (JGI-PGF)"/>
            <person name="Walter F."/>
            <person name="Albersmeier A."/>
            <person name="Kalinowski J."/>
            <person name="Ruckert C."/>
        </authorList>
    </citation>
    <scope>NUCLEOTIDE SEQUENCE</scope>
    <source>
        <strain evidence="3">KCTC 22169</strain>
    </source>
</reference>
<evidence type="ECO:0000313" key="3">
    <source>
        <dbReference type="EMBL" id="GGX38839.1"/>
    </source>
</evidence>
<feature type="region of interest" description="Disordered" evidence="1">
    <location>
        <begin position="1"/>
        <end position="32"/>
    </location>
</feature>
<sequence length="115" mass="12890">MSNKVSPEVQAEAERIASGTKRPGQTKEQTKAIRQGIEKGIAEYKKQQKAKARERDKMNKKEQQQQAAERQAETEEAVKEPPAQTAGMAWLPWMLLVVSWVGFGAYLWLSSGMGQ</sequence>
<feature type="compositionally biased region" description="Basic and acidic residues" evidence="1">
    <location>
        <begin position="44"/>
        <end position="63"/>
    </location>
</feature>
<evidence type="ECO:0000313" key="4">
    <source>
        <dbReference type="Proteomes" id="UP000626148"/>
    </source>
</evidence>
<evidence type="ECO:0000256" key="2">
    <source>
        <dbReference type="SAM" id="Phobius"/>
    </source>
</evidence>
<feature type="compositionally biased region" description="Basic and acidic residues" evidence="1">
    <location>
        <begin position="70"/>
        <end position="79"/>
    </location>
</feature>
<keyword evidence="2" id="KW-0472">Membrane</keyword>
<keyword evidence="2" id="KW-0812">Transmembrane</keyword>
<dbReference type="EMBL" id="BMXR01000001">
    <property type="protein sequence ID" value="GGX38839.1"/>
    <property type="molecule type" value="Genomic_DNA"/>
</dbReference>
<protein>
    <submittedName>
        <fullName evidence="3">Membrane protein</fullName>
    </submittedName>
</protein>
<dbReference type="RefSeq" id="WP_189606570.1">
    <property type="nucleotide sequence ID" value="NZ_BMXR01000001.1"/>
</dbReference>
<keyword evidence="4" id="KW-1185">Reference proteome</keyword>
<dbReference type="Proteomes" id="UP000626148">
    <property type="component" value="Unassembled WGS sequence"/>
</dbReference>
<feature type="transmembrane region" description="Helical" evidence="2">
    <location>
        <begin position="90"/>
        <end position="109"/>
    </location>
</feature>
<dbReference type="InterPro" id="IPR021339">
    <property type="entry name" value="DUF2956"/>
</dbReference>
<evidence type="ECO:0000256" key="1">
    <source>
        <dbReference type="SAM" id="MobiDB-lite"/>
    </source>
</evidence>
<organism evidence="3 4">
    <name type="scientific">Saccharospirillum salsuginis</name>
    <dbReference type="NCBI Taxonomy" id="418750"/>
    <lineage>
        <taxon>Bacteria</taxon>
        <taxon>Pseudomonadati</taxon>
        <taxon>Pseudomonadota</taxon>
        <taxon>Gammaproteobacteria</taxon>
        <taxon>Oceanospirillales</taxon>
        <taxon>Saccharospirillaceae</taxon>
        <taxon>Saccharospirillum</taxon>
    </lineage>
</organism>
<reference evidence="3" key="2">
    <citation type="submission" date="2020-09" db="EMBL/GenBank/DDBJ databases">
        <authorList>
            <person name="Sun Q."/>
            <person name="Kim S."/>
        </authorList>
    </citation>
    <scope>NUCLEOTIDE SEQUENCE</scope>
    <source>
        <strain evidence="3">KCTC 22169</strain>
    </source>
</reference>
<dbReference type="Pfam" id="PF11169">
    <property type="entry name" value="DUF2956"/>
    <property type="match status" value="1"/>
</dbReference>
<accession>A0A918K1X6</accession>
<dbReference type="AlphaFoldDB" id="A0A918K1X6"/>
<proteinExistence type="predicted"/>
<gene>
    <name evidence="3" type="ORF">GCM10007392_01350</name>
</gene>
<feature type="region of interest" description="Disordered" evidence="1">
    <location>
        <begin position="44"/>
        <end position="83"/>
    </location>
</feature>
<keyword evidence="2" id="KW-1133">Transmembrane helix</keyword>